<keyword evidence="7 9" id="KW-1133">Transmembrane helix</keyword>
<keyword evidence="8 9" id="KW-0472">Membrane</keyword>
<evidence type="ECO:0000313" key="13">
    <source>
        <dbReference type="Proteomes" id="UP001595816"/>
    </source>
</evidence>
<evidence type="ECO:0000256" key="7">
    <source>
        <dbReference type="ARBA" id="ARBA00022989"/>
    </source>
</evidence>
<feature type="active site" evidence="9">
    <location>
        <position position="168"/>
    </location>
</feature>
<comment type="caution">
    <text evidence="12">The sequence shown here is derived from an EMBL/GenBank/DDBJ whole genome shotgun (WGS) entry which is preliminary data.</text>
</comment>
<sequence length="210" mass="22703">MSELGSVAVSDEDGETRPLPEAVPATAISVRRSVLTLVAVAVVIIGLDAATKEWATNTLEGADPMRLLGGLVYFSFTRNSGAAWSMGSNYTFVFPFIAFAVAAWIGWTARKLRSLPWAIALGLVLGGALGNLVDRVFRYPGGISGHVVDFISLFGPYGERFPIFNIADMALSFGVCLAILLEFTGRQRDGTRLRRESKDDAGKAQREETR</sequence>
<comment type="subcellular location">
    <subcellularLocation>
        <location evidence="9">Cell membrane</location>
        <topology evidence="9">Multi-pass membrane protein</topology>
    </subcellularLocation>
</comment>
<keyword evidence="2 9" id="KW-1003">Cell membrane</keyword>
<evidence type="ECO:0000256" key="2">
    <source>
        <dbReference type="ARBA" id="ARBA00022475"/>
    </source>
</evidence>
<evidence type="ECO:0000256" key="3">
    <source>
        <dbReference type="ARBA" id="ARBA00022670"/>
    </source>
</evidence>
<dbReference type="Pfam" id="PF01252">
    <property type="entry name" value="Peptidase_A8"/>
    <property type="match status" value="1"/>
</dbReference>
<feature type="transmembrane region" description="Helical" evidence="9">
    <location>
        <begin position="114"/>
        <end position="133"/>
    </location>
</feature>
<dbReference type="GO" id="GO:0004190">
    <property type="term" value="F:aspartic-type endopeptidase activity"/>
    <property type="evidence" value="ECO:0007669"/>
    <property type="project" value="UniProtKB-EC"/>
</dbReference>
<evidence type="ECO:0000256" key="11">
    <source>
        <dbReference type="RuleBase" id="RU004181"/>
    </source>
</evidence>
<dbReference type="EMBL" id="JBHSAY010000015">
    <property type="protein sequence ID" value="MFC4134228.1"/>
    <property type="molecule type" value="Genomic_DNA"/>
</dbReference>
<proteinExistence type="inferred from homology"/>
<gene>
    <name evidence="9 12" type="primary">lspA</name>
    <name evidence="12" type="ORF">ACFOZ4_26765</name>
</gene>
<dbReference type="PRINTS" id="PR00781">
    <property type="entry name" value="LIPOSIGPTASE"/>
</dbReference>
<evidence type="ECO:0000256" key="8">
    <source>
        <dbReference type="ARBA" id="ARBA00023136"/>
    </source>
</evidence>
<dbReference type="Proteomes" id="UP001595816">
    <property type="component" value="Unassembled WGS sequence"/>
</dbReference>
<keyword evidence="5 9" id="KW-0064">Aspartyl protease</keyword>
<dbReference type="InterPro" id="IPR001872">
    <property type="entry name" value="Peptidase_A8"/>
</dbReference>
<evidence type="ECO:0000256" key="1">
    <source>
        <dbReference type="ARBA" id="ARBA00006139"/>
    </source>
</evidence>
<name>A0ABV8LUW6_9ACTN</name>
<comment type="function">
    <text evidence="9 10">This protein specifically catalyzes the removal of signal peptides from prolipoproteins.</text>
</comment>
<dbReference type="HAMAP" id="MF_00161">
    <property type="entry name" value="LspA"/>
    <property type="match status" value="1"/>
</dbReference>
<evidence type="ECO:0000313" key="12">
    <source>
        <dbReference type="EMBL" id="MFC4134228.1"/>
    </source>
</evidence>
<dbReference type="PANTHER" id="PTHR33695">
    <property type="entry name" value="LIPOPROTEIN SIGNAL PEPTIDASE"/>
    <property type="match status" value="1"/>
</dbReference>
<comment type="pathway">
    <text evidence="9">Protein modification; lipoprotein biosynthesis (signal peptide cleavage).</text>
</comment>
<evidence type="ECO:0000256" key="10">
    <source>
        <dbReference type="RuleBase" id="RU000594"/>
    </source>
</evidence>
<evidence type="ECO:0000256" key="9">
    <source>
        <dbReference type="HAMAP-Rule" id="MF_00161"/>
    </source>
</evidence>
<evidence type="ECO:0000256" key="4">
    <source>
        <dbReference type="ARBA" id="ARBA00022692"/>
    </source>
</evidence>
<dbReference type="PROSITE" id="PS00855">
    <property type="entry name" value="SPASE_II"/>
    <property type="match status" value="1"/>
</dbReference>
<protein>
    <recommendedName>
        <fullName evidence="9">Lipoprotein signal peptidase</fullName>
        <ecNumber evidence="9">3.4.23.36</ecNumber>
    </recommendedName>
    <alternativeName>
        <fullName evidence="9">Prolipoprotein signal peptidase</fullName>
    </alternativeName>
    <alternativeName>
        <fullName evidence="9">Signal peptidase II</fullName>
        <shortName evidence="9">SPase II</shortName>
    </alternativeName>
</protein>
<comment type="similarity">
    <text evidence="1 9 11">Belongs to the peptidase A8 family.</text>
</comment>
<keyword evidence="6 9" id="KW-0378">Hydrolase</keyword>
<keyword evidence="3 9" id="KW-0645">Protease</keyword>
<feature type="active site" evidence="9">
    <location>
        <position position="149"/>
    </location>
</feature>
<dbReference type="PANTHER" id="PTHR33695:SF1">
    <property type="entry name" value="LIPOPROTEIN SIGNAL PEPTIDASE"/>
    <property type="match status" value="1"/>
</dbReference>
<organism evidence="12 13">
    <name type="scientific">Hamadaea flava</name>
    <dbReference type="NCBI Taxonomy" id="1742688"/>
    <lineage>
        <taxon>Bacteria</taxon>
        <taxon>Bacillati</taxon>
        <taxon>Actinomycetota</taxon>
        <taxon>Actinomycetes</taxon>
        <taxon>Micromonosporales</taxon>
        <taxon>Micromonosporaceae</taxon>
        <taxon>Hamadaea</taxon>
    </lineage>
</organism>
<reference evidence="13" key="1">
    <citation type="journal article" date="2019" name="Int. J. Syst. Evol. Microbiol.">
        <title>The Global Catalogue of Microorganisms (GCM) 10K type strain sequencing project: providing services to taxonomists for standard genome sequencing and annotation.</title>
        <authorList>
            <consortium name="The Broad Institute Genomics Platform"/>
            <consortium name="The Broad Institute Genome Sequencing Center for Infectious Disease"/>
            <person name="Wu L."/>
            <person name="Ma J."/>
        </authorList>
    </citation>
    <scope>NUCLEOTIDE SEQUENCE [LARGE SCALE GENOMIC DNA]</scope>
    <source>
        <strain evidence="13">CGMCC 4.7289</strain>
    </source>
</reference>
<dbReference type="EC" id="3.4.23.36" evidence="9"/>
<evidence type="ECO:0000256" key="5">
    <source>
        <dbReference type="ARBA" id="ARBA00022750"/>
    </source>
</evidence>
<accession>A0ABV8LUW6</accession>
<evidence type="ECO:0000256" key="6">
    <source>
        <dbReference type="ARBA" id="ARBA00022801"/>
    </source>
</evidence>
<feature type="transmembrane region" description="Helical" evidence="9">
    <location>
        <begin position="163"/>
        <end position="185"/>
    </location>
</feature>
<dbReference type="RefSeq" id="WP_253761592.1">
    <property type="nucleotide sequence ID" value="NZ_JAMZDZ010000001.1"/>
</dbReference>
<feature type="transmembrane region" description="Helical" evidence="9">
    <location>
        <begin position="34"/>
        <end position="51"/>
    </location>
</feature>
<comment type="catalytic activity">
    <reaction evidence="9 10">
        <text>Release of signal peptides from bacterial membrane prolipoproteins. Hydrolyzes -Xaa-Yaa-Zaa-|-(S,diacylglyceryl)Cys-, in which Xaa is hydrophobic (preferably Leu), and Yaa (Ala or Ser) and Zaa (Gly or Ala) have small, neutral side chains.</text>
        <dbReference type="EC" id="3.4.23.36"/>
    </reaction>
</comment>
<dbReference type="NCBIfam" id="TIGR00077">
    <property type="entry name" value="lspA"/>
    <property type="match status" value="1"/>
</dbReference>
<feature type="transmembrane region" description="Helical" evidence="9">
    <location>
        <begin position="90"/>
        <end position="107"/>
    </location>
</feature>
<keyword evidence="4 9" id="KW-0812">Transmembrane</keyword>
<keyword evidence="13" id="KW-1185">Reference proteome</keyword>